<feature type="non-terminal residue" evidence="2">
    <location>
        <position position="110"/>
    </location>
</feature>
<gene>
    <name evidence="2" type="ORF">GNY06_05135</name>
</gene>
<dbReference type="RefSeq" id="WP_166519099.1">
    <property type="nucleotide sequence ID" value="NZ_JAAABJ010000443.1"/>
</dbReference>
<feature type="domain" description="Transposase IS4-like" evidence="1">
    <location>
        <begin position="7"/>
        <end position="106"/>
    </location>
</feature>
<name>A0A845PRF9_9FLAO</name>
<dbReference type="GO" id="GO:0006313">
    <property type="term" value="P:DNA transposition"/>
    <property type="evidence" value="ECO:0007669"/>
    <property type="project" value="InterPro"/>
</dbReference>
<dbReference type="PANTHER" id="PTHR30007">
    <property type="entry name" value="PHP DOMAIN PROTEIN"/>
    <property type="match status" value="1"/>
</dbReference>
<dbReference type="Pfam" id="PF01609">
    <property type="entry name" value="DDE_Tnp_1"/>
    <property type="match status" value="1"/>
</dbReference>
<proteinExistence type="predicted"/>
<evidence type="ECO:0000313" key="2">
    <source>
        <dbReference type="EMBL" id="NAW50792.1"/>
    </source>
</evidence>
<dbReference type="EMBL" id="JAAABJ010000443">
    <property type="protein sequence ID" value="NAW50792.1"/>
    <property type="molecule type" value="Genomic_DNA"/>
</dbReference>
<evidence type="ECO:0000259" key="1">
    <source>
        <dbReference type="Pfam" id="PF01609"/>
    </source>
</evidence>
<keyword evidence="3" id="KW-1185">Reference proteome</keyword>
<dbReference type="PANTHER" id="PTHR30007:SF0">
    <property type="entry name" value="TRANSPOSASE"/>
    <property type="match status" value="1"/>
</dbReference>
<dbReference type="AlphaFoldDB" id="A0A845PRF9"/>
<dbReference type="Proteomes" id="UP000553459">
    <property type="component" value="Unassembled WGS sequence"/>
</dbReference>
<accession>A0A845PRF9</accession>
<protein>
    <submittedName>
        <fullName evidence="2">Transposase</fullName>
    </submittedName>
</protein>
<reference evidence="2 3" key="1">
    <citation type="submission" date="2019-11" db="EMBL/GenBank/DDBJ databases">
        <title>Characterization of Elizabethkingia argenteiflava sp. nov., isolated from inner surface of Soybean Pods.</title>
        <authorList>
            <person name="Mo S."/>
        </authorList>
    </citation>
    <scope>NUCLEOTIDE SEQUENCE [LARGE SCALE GENOMIC DNA]</scope>
    <source>
        <strain evidence="2 3">YB22</strain>
    </source>
</reference>
<dbReference type="InterPro" id="IPR002559">
    <property type="entry name" value="Transposase_11"/>
</dbReference>
<sequence length="110" mass="12148">MGQKAEASLGIMDSQSVRWGNNRGLHGVDGNKKIKGIKLHVVVDKNGFLIAVMLCVANIHDSKAGLLLLRMINEGLMKFKCILADAGYRGEFIEKADKLYSYLIKVVSRD</sequence>
<dbReference type="GO" id="GO:0003677">
    <property type="term" value="F:DNA binding"/>
    <property type="evidence" value="ECO:0007669"/>
    <property type="project" value="InterPro"/>
</dbReference>
<comment type="caution">
    <text evidence="2">The sequence shown here is derived from an EMBL/GenBank/DDBJ whole genome shotgun (WGS) entry which is preliminary data.</text>
</comment>
<organism evidence="2 3">
    <name type="scientific">Elizabethkingia argenteiflava</name>
    <dbReference type="NCBI Taxonomy" id="2681556"/>
    <lineage>
        <taxon>Bacteria</taxon>
        <taxon>Pseudomonadati</taxon>
        <taxon>Bacteroidota</taxon>
        <taxon>Flavobacteriia</taxon>
        <taxon>Flavobacteriales</taxon>
        <taxon>Weeksellaceae</taxon>
        <taxon>Elizabethkingia</taxon>
    </lineage>
</organism>
<evidence type="ECO:0000313" key="3">
    <source>
        <dbReference type="Proteomes" id="UP000553459"/>
    </source>
</evidence>
<dbReference type="GO" id="GO:0004803">
    <property type="term" value="F:transposase activity"/>
    <property type="evidence" value="ECO:0007669"/>
    <property type="project" value="InterPro"/>
</dbReference>